<dbReference type="Gene3D" id="3.30.160.60">
    <property type="entry name" value="Classic Zinc Finger"/>
    <property type="match status" value="1"/>
</dbReference>
<evidence type="ECO:0000256" key="2">
    <source>
        <dbReference type="ARBA" id="ARBA00022771"/>
    </source>
</evidence>
<organism evidence="8 9">
    <name type="scientific">Podarcis lilfordi</name>
    <name type="common">Lilford's wall lizard</name>
    <dbReference type="NCBI Taxonomy" id="74358"/>
    <lineage>
        <taxon>Eukaryota</taxon>
        <taxon>Metazoa</taxon>
        <taxon>Chordata</taxon>
        <taxon>Craniata</taxon>
        <taxon>Vertebrata</taxon>
        <taxon>Euteleostomi</taxon>
        <taxon>Lepidosauria</taxon>
        <taxon>Squamata</taxon>
        <taxon>Bifurcata</taxon>
        <taxon>Unidentata</taxon>
        <taxon>Episquamata</taxon>
        <taxon>Laterata</taxon>
        <taxon>Lacertibaenia</taxon>
        <taxon>Lacertidae</taxon>
        <taxon>Podarcis</taxon>
    </lineage>
</organism>
<dbReference type="PROSITE" id="PS50089">
    <property type="entry name" value="ZF_RING_2"/>
    <property type="match status" value="1"/>
</dbReference>
<reference evidence="8" key="1">
    <citation type="submission" date="2022-12" db="EMBL/GenBank/DDBJ databases">
        <authorList>
            <person name="Alioto T."/>
            <person name="Alioto T."/>
            <person name="Gomez Garrido J."/>
        </authorList>
    </citation>
    <scope>NUCLEOTIDE SEQUENCE</scope>
</reference>
<dbReference type="InterPro" id="IPR050143">
    <property type="entry name" value="TRIM/RBCC"/>
</dbReference>
<dbReference type="InterPro" id="IPR017907">
    <property type="entry name" value="Znf_RING_CS"/>
</dbReference>
<evidence type="ECO:0000256" key="5">
    <source>
        <dbReference type="SAM" id="Coils"/>
    </source>
</evidence>
<feature type="domain" description="RING-type" evidence="6">
    <location>
        <begin position="16"/>
        <end position="59"/>
    </location>
</feature>
<dbReference type="CDD" id="cd16594">
    <property type="entry name" value="RING-HC_TRIM7-like_C-IV"/>
    <property type="match status" value="1"/>
</dbReference>
<gene>
    <name evidence="8" type="ORF">PODLI_1B015685</name>
</gene>
<accession>A0AA35JZ07</accession>
<dbReference type="PANTHER" id="PTHR24103">
    <property type="entry name" value="E3 UBIQUITIN-PROTEIN LIGASE TRIM"/>
    <property type="match status" value="1"/>
</dbReference>
<evidence type="ECO:0000256" key="1">
    <source>
        <dbReference type="ARBA" id="ARBA00022723"/>
    </source>
</evidence>
<dbReference type="InterPro" id="IPR000315">
    <property type="entry name" value="Znf_B-box"/>
</dbReference>
<dbReference type="PROSITE" id="PS50119">
    <property type="entry name" value="ZF_BBOX"/>
    <property type="match status" value="1"/>
</dbReference>
<keyword evidence="3" id="KW-0862">Zinc</keyword>
<dbReference type="Pfam" id="PF13445">
    <property type="entry name" value="zf-RING_UBOX"/>
    <property type="match status" value="1"/>
</dbReference>
<dbReference type="GO" id="GO:0008270">
    <property type="term" value="F:zinc ion binding"/>
    <property type="evidence" value="ECO:0007669"/>
    <property type="project" value="UniProtKB-KW"/>
</dbReference>
<evidence type="ECO:0000259" key="6">
    <source>
        <dbReference type="PROSITE" id="PS50089"/>
    </source>
</evidence>
<dbReference type="Proteomes" id="UP001178461">
    <property type="component" value="Chromosome 2"/>
</dbReference>
<evidence type="ECO:0000256" key="3">
    <source>
        <dbReference type="ARBA" id="ARBA00022833"/>
    </source>
</evidence>
<dbReference type="CDD" id="cd19762">
    <property type="entry name" value="Bbox2_TRIM7-like"/>
    <property type="match status" value="1"/>
</dbReference>
<dbReference type="PROSITE" id="PS00518">
    <property type="entry name" value="ZF_RING_1"/>
    <property type="match status" value="1"/>
</dbReference>
<protein>
    <submittedName>
        <fullName evidence="8">Finger RFP-like</fullName>
    </submittedName>
</protein>
<keyword evidence="5" id="KW-0175">Coiled coil</keyword>
<dbReference type="Gene3D" id="3.30.40.10">
    <property type="entry name" value="Zinc/RING finger domain, C3HC4 (zinc finger)"/>
    <property type="match status" value="1"/>
</dbReference>
<evidence type="ECO:0000313" key="8">
    <source>
        <dbReference type="EMBL" id="CAI5767824.1"/>
    </source>
</evidence>
<keyword evidence="2 4" id="KW-0863">Zinc-finger</keyword>
<evidence type="ECO:0000313" key="9">
    <source>
        <dbReference type="Proteomes" id="UP001178461"/>
    </source>
</evidence>
<sequence length="341" mass="39546">MAAPNPEKSLQDEATCSICLDYYQNPMMVIDCGHNFCRDCIAQCCEGSIANVFSCPQCRKPFPWQNLRPNRHLWNIVELAMQFSKRRAKESGEQTLCKKHQEPLKLFCEYDQTSICVVCDRSKLHKYHSVIPIEEAAQVCQEKINHCLQTLKEERDKILSFKLDAEKPSQDLLAETEAEREKLVLECQQLRQFLEKEEQLLLTRLQKLEIEIEKKKEEHAAKFSEEISHINTLIGELEQKGQEPPGGLMQVTQIINYCNSLYAGLPLKLSQKLQRVQNAAARLLTGSLPWEHIHSVLFQLYWLPVEYMVRFKVLVLTFKALHGLGPSYLRDRLSQYAPRRT</sequence>
<evidence type="ECO:0000256" key="4">
    <source>
        <dbReference type="PROSITE-ProRule" id="PRU00024"/>
    </source>
</evidence>
<keyword evidence="1" id="KW-0479">Metal-binding</keyword>
<dbReference type="SUPFAM" id="SSF57845">
    <property type="entry name" value="B-box zinc-binding domain"/>
    <property type="match status" value="1"/>
</dbReference>
<dbReference type="InterPro" id="IPR013083">
    <property type="entry name" value="Znf_RING/FYVE/PHD"/>
</dbReference>
<dbReference type="AlphaFoldDB" id="A0AA35JZ07"/>
<dbReference type="SMART" id="SM00336">
    <property type="entry name" value="BBOX"/>
    <property type="match status" value="1"/>
</dbReference>
<feature type="domain" description="B box-type" evidence="7">
    <location>
        <begin position="92"/>
        <end position="133"/>
    </location>
</feature>
<keyword evidence="9" id="KW-1185">Reference proteome</keyword>
<dbReference type="InterPro" id="IPR027370">
    <property type="entry name" value="Znf-RING_euk"/>
</dbReference>
<feature type="coiled-coil region" evidence="5">
    <location>
        <begin position="173"/>
        <end position="225"/>
    </location>
</feature>
<name>A0AA35JZ07_9SAUR</name>
<dbReference type="EMBL" id="OX395127">
    <property type="protein sequence ID" value="CAI5767824.1"/>
    <property type="molecule type" value="Genomic_DNA"/>
</dbReference>
<evidence type="ECO:0000259" key="7">
    <source>
        <dbReference type="PROSITE" id="PS50119"/>
    </source>
</evidence>
<dbReference type="SUPFAM" id="SSF57850">
    <property type="entry name" value="RING/U-box"/>
    <property type="match status" value="1"/>
</dbReference>
<dbReference type="Pfam" id="PF00643">
    <property type="entry name" value="zf-B_box"/>
    <property type="match status" value="1"/>
</dbReference>
<proteinExistence type="predicted"/>
<dbReference type="SMART" id="SM00184">
    <property type="entry name" value="RING"/>
    <property type="match status" value="1"/>
</dbReference>
<dbReference type="InterPro" id="IPR001841">
    <property type="entry name" value="Znf_RING"/>
</dbReference>